<sequence>MQIVGNQAHAAAIPEDQLDPVRSFGAEHINRAREWVSTHLRLHERRQSLSTFALMWCTT</sequence>
<evidence type="ECO:0000313" key="1">
    <source>
        <dbReference type="EMBL" id="KWV55213.1"/>
    </source>
</evidence>
<evidence type="ECO:0000313" key="2">
    <source>
        <dbReference type="Proteomes" id="UP000068164"/>
    </source>
</evidence>
<accession>A0A109JUD7</accession>
<dbReference type="EMBL" id="LNCD01000054">
    <property type="protein sequence ID" value="KWV55213.1"/>
    <property type="molecule type" value="Genomic_DNA"/>
</dbReference>
<dbReference type="AlphaFoldDB" id="A0A109JUD7"/>
<comment type="caution">
    <text evidence="1">The sequence shown here is derived from an EMBL/GenBank/DDBJ whole genome shotgun (WGS) entry which is preliminary data.</text>
</comment>
<protein>
    <submittedName>
        <fullName evidence="1">Uncharacterized protein</fullName>
    </submittedName>
</protein>
<organism evidence="1 2">
    <name type="scientific">Rhizobium altiplani</name>
    <dbReference type="NCBI Taxonomy" id="1864509"/>
    <lineage>
        <taxon>Bacteria</taxon>
        <taxon>Pseudomonadati</taxon>
        <taxon>Pseudomonadota</taxon>
        <taxon>Alphaproteobacteria</taxon>
        <taxon>Hyphomicrobiales</taxon>
        <taxon>Rhizobiaceae</taxon>
        <taxon>Rhizobium/Agrobacterium group</taxon>
        <taxon>Rhizobium</taxon>
    </lineage>
</organism>
<dbReference type="Proteomes" id="UP000068164">
    <property type="component" value="Unassembled WGS sequence"/>
</dbReference>
<gene>
    <name evidence="1" type="ORF">AS026_37805</name>
</gene>
<proteinExistence type="predicted"/>
<reference evidence="1 2" key="1">
    <citation type="submission" date="2015-11" db="EMBL/GenBank/DDBJ databases">
        <title>Draft Genome Sequence of the Strain BR 10423 (Rhizobium sp.) isolated from nodules of Mimosa pudica.</title>
        <authorList>
            <person name="Barauna A.C."/>
            <person name="Zilli J.E."/>
            <person name="Simoes-Araujo J.L."/>
            <person name="Reis V.M."/>
            <person name="James E.K."/>
            <person name="Reis F.B.Jr."/>
            <person name="Rouws L.F."/>
            <person name="Passos S.R."/>
            <person name="Gois S.R."/>
        </authorList>
    </citation>
    <scope>NUCLEOTIDE SEQUENCE [LARGE SCALE GENOMIC DNA]</scope>
    <source>
        <strain evidence="1 2">BR10423</strain>
    </source>
</reference>
<name>A0A109JUD7_9HYPH</name>
<keyword evidence="2" id="KW-1185">Reference proteome</keyword>